<dbReference type="Proteomes" id="UP000015241">
    <property type="component" value="Unassembled WGS sequence"/>
</dbReference>
<feature type="compositionally biased region" description="Acidic residues" evidence="1">
    <location>
        <begin position="725"/>
        <end position="735"/>
    </location>
</feature>
<feature type="compositionally biased region" description="Low complexity" evidence="1">
    <location>
        <begin position="644"/>
        <end position="656"/>
    </location>
</feature>
<feature type="compositionally biased region" description="Low complexity" evidence="1">
    <location>
        <begin position="1048"/>
        <end position="1069"/>
    </location>
</feature>
<dbReference type="InterPro" id="IPR008984">
    <property type="entry name" value="SMAD_FHA_dom_sf"/>
</dbReference>
<dbReference type="SMART" id="SM00240">
    <property type="entry name" value="FHA"/>
    <property type="match status" value="1"/>
</dbReference>
<feature type="compositionally biased region" description="Low complexity" evidence="1">
    <location>
        <begin position="778"/>
        <end position="790"/>
    </location>
</feature>
<feature type="compositionally biased region" description="Basic and acidic residues" evidence="1">
    <location>
        <begin position="481"/>
        <end position="494"/>
    </location>
</feature>
<dbReference type="Pfam" id="PF00498">
    <property type="entry name" value="FHA"/>
    <property type="match status" value="1"/>
</dbReference>
<feature type="compositionally biased region" description="Acidic residues" evidence="1">
    <location>
        <begin position="307"/>
        <end position="323"/>
    </location>
</feature>
<sequence>MDASDFGRYGTLYLLKRHEPDATIAPYPIDEPEITLGRDSACSIRLYYAEVSAVHCRVVFNDEGKAFVVVLGTNGLLIDDCPVYPAAAGGAPTTVPLPNNSILEVHKKRFRFAYPPKHLRTALAAIPSTPVASPGTRRRALRMSMITSAQVFSPRPFADPQRNLQVLQSPLKAVFKPEPESDDEEEEEEAAQQDAEEIVLVESDHPQVLESERDLVILDHVTVIEPPAAPPSPYRSPAHAPPMPVPPQNWAPPRTPARRVPRASLHRAVLIRSAQRAALRNEMQQEEEREAEEVESIMGEDAHAGMEDVEEEEFEEEVKEEEEQQQRRTPMSGWRKSLEAVKGGLGWAFRAASLEPMDDTPDEEPQAVDDEPHDEDMHDEQYTEYEEQHDHEQQDDMVIENIYPSLEEELQQPLPSTPEPLRPLGRFMTPQASSAFPRPAAHGRASLGSFAPSLASSVAGPRRVRLVEPWKVSDIVVPGDVKTEDESSVKEERAASVVPGPSVGSTPRRDRVSEEEKRAIRERRKSALKTPDTFFNGQAPGLRRAAAPPLPALFPAAPSTSTPPSPQKDAGAAKAEDGAGTEDAGVLLARMRQMVEGVRRRQSMEDAPRRASLSPRKRSGFSLLAREGDAIMEEDDEDGDGDAAEGAGAAVPVAAAPREVRTPQMGDLRHLFGAAGPSATPQLAGVREMFRRTRAPAGIEDAALQGVGEMMSSPAGWRGRPAADDHEEDEDDEEVPAPVVPARGAKGRAAPARRTPKSAATRKEAPASGLAVEEEGEPAAPGTTQPPAARVARRTRTRAAASDQETTGTSIPRTARSRKPRAEEEDEVHELPSRTKSSTRKKAGATSDASEDEAGTGSSKPLRRSTRAASTEPEAARKTPASAAAWRTRITKTPVAEEPPAPAPKPSTARRSARSKAAEAAAADEDDPLDSFAPEAPAPAAAKVRRTARSRIPAATVKEEDTTPAGVPPSDDEHAAPARGVRGRKAAGTSRVPASSGATRSGTRSRAGASAKKTVAEAPNSGKSTPTTGEEEDGDAGDKENTPEPDDVPAAAPATKNKAKAAPASGSKAKPTRSAAKTRSEAQEPAAPIADAPVKGAQRVSRKRTATAGKA</sequence>
<evidence type="ECO:0000313" key="3">
    <source>
        <dbReference type="EMBL" id="EPS96391.1"/>
    </source>
</evidence>
<dbReference type="Gene3D" id="2.60.200.20">
    <property type="match status" value="1"/>
</dbReference>
<protein>
    <recommendedName>
        <fullName evidence="2">FHA domain-containing protein</fullName>
    </recommendedName>
</protein>
<reference evidence="3 4" key="1">
    <citation type="journal article" date="2012" name="Science">
        <title>The Paleozoic origin of enzymatic lignin decomposition reconstructed from 31 fungal genomes.</title>
        <authorList>
            <person name="Floudas D."/>
            <person name="Binder M."/>
            <person name="Riley R."/>
            <person name="Barry K."/>
            <person name="Blanchette R.A."/>
            <person name="Henrissat B."/>
            <person name="Martinez A.T."/>
            <person name="Otillar R."/>
            <person name="Spatafora J.W."/>
            <person name="Yadav J.S."/>
            <person name="Aerts A."/>
            <person name="Benoit I."/>
            <person name="Boyd A."/>
            <person name="Carlson A."/>
            <person name="Copeland A."/>
            <person name="Coutinho P.M."/>
            <person name="de Vries R.P."/>
            <person name="Ferreira P."/>
            <person name="Findley K."/>
            <person name="Foster B."/>
            <person name="Gaskell J."/>
            <person name="Glotzer D."/>
            <person name="Gorecki P."/>
            <person name="Heitman J."/>
            <person name="Hesse C."/>
            <person name="Hori C."/>
            <person name="Igarashi K."/>
            <person name="Jurgens J.A."/>
            <person name="Kallen N."/>
            <person name="Kersten P."/>
            <person name="Kohler A."/>
            <person name="Kuees U."/>
            <person name="Kumar T.K.A."/>
            <person name="Kuo A."/>
            <person name="LaButti K."/>
            <person name="Larrondo L.F."/>
            <person name="Lindquist E."/>
            <person name="Ling A."/>
            <person name="Lombard V."/>
            <person name="Lucas S."/>
            <person name="Lundell T."/>
            <person name="Martin R."/>
            <person name="McLaughlin D.J."/>
            <person name="Morgenstern I."/>
            <person name="Morin E."/>
            <person name="Murat C."/>
            <person name="Nagy L.G."/>
            <person name="Nolan M."/>
            <person name="Ohm R.A."/>
            <person name="Patyshakuliyeva A."/>
            <person name="Rokas A."/>
            <person name="Ruiz-Duenas F.J."/>
            <person name="Sabat G."/>
            <person name="Salamov A."/>
            <person name="Samejima M."/>
            <person name="Schmutz J."/>
            <person name="Slot J.C."/>
            <person name="St John F."/>
            <person name="Stenlid J."/>
            <person name="Sun H."/>
            <person name="Sun S."/>
            <person name="Syed K."/>
            <person name="Tsang A."/>
            <person name="Wiebenga A."/>
            <person name="Young D."/>
            <person name="Pisabarro A."/>
            <person name="Eastwood D.C."/>
            <person name="Martin F."/>
            <person name="Cullen D."/>
            <person name="Grigoriev I.V."/>
            <person name="Hibbett D.S."/>
        </authorList>
    </citation>
    <scope>NUCLEOTIDE SEQUENCE</scope>
    <source>
        <strain evidence="4">FP-58527</strain>
    </source>
</reference>
<accession>S8DT11</accession>
<dbReference type="STRING" id="743788.S8DT11"/>
<keyword evidence="4" id="KW-1185">Reference proteome</keyword>
<feature type="compositionally biased region" description="Basic and acidic residues" evidence="1">
    <location>
        <begin position="375"/>
        <end position="394"/>
    </location>
</feature>
<feature type="compositionally biased region" description="Acidic residues" evidence="1">
    <location>
        <begin position="356"/>
        <end position="374"/>
    </location>
</feature>
<dbReference type="HOGENOM" id="CLU_006497_1_0_1"/>
<dbReference type="CDD" id="cd22673">
    <property type="entry name" value="FHA_Ki67"/>
    <property type="match status" value="1"/>
</dbReference>
<feature type="region of interest" description="Disordered" evidence="1">
    <location>
        <begin position="475"/>
        <end position="659"/>
    </location>
</feature>
<feature type="compositionally biased region" description="Polar residues" evidence="1">
    <location>
        <begin position="803"/>
        <end position="812"/>
    </location>
</feature>
<dbReference type="PROSITE" id="PS50006">
    <property type="entry name" value="FHA_DOMAIN"/>
    <property type="match status" value="1"/>
</dbReference>
<feature type="compositionally biased region" description="Low complexity" evidence="1">
    <location>
        <begin position="994"/>
        <end position="1011"/>
    </location>
</feature>
<feature type="compositionally biased region" description="Basic and acidic residues" evidence="1">
    <location>
        <begin position="597"/>
        <end position="609"/>
    </location>
</feature>
<dbReference type="eggNOG" id="ENOG502SBGM">
    <property type="taxonomic scope" value="Eukaryota"/>
</dbReference>
<feature type="region of interest" description="Disordered" evidence="1">
    <location>
        <begin position="705"/>
        <end position="1111"/>
    </location>
</feature>
<feature type="compositionally biased region" description="Low complexity" evidence="1">
    <location>
        <begin position="736"/>
        <end position="753"/>
    </location>
</feature>
<evidence type="ECO:0000259" key="2">
    <source>
        <dbReference type="PROSITE" id="PS50006"/>
    </source>
</evidence>
<dbReference type="OrthoDB" id="6288785at2759"/>
<feature type="domain" description="FHA" evidence="2">
    <location>
        <begin position="34"/>
        <end position="83"/>
    </location>
</feature>
<evidence type="ECO:0000313" key="4">
    <source>
        <dbReference type="Proteomes" id="UP000015241"/>
    </source>
</evidence>
<dbReference type="InterPro" id="IPR000253">
    <property type="entry name" value="FHA_dom"/>
</dbReference>
<feature type="compositionally biased region" description="Low complexity" evidence="1">
    <location>
        <begin position="539"/>
        <end position="560"/>
    </location>
</feature>
<organism evidence="3 4">
    <name type="scientific">Fomitopsis schrenkii</name>
    <name type="common">Brown rot fungus</name>
    <dbReference type="NCBI Taxonomy" id="2126942"/>
    <lineage>
        <taxon>Eukaryota</taxon>
        <taxon>Fungi</taxon>
        <taxon>Dikarya</taxon>
        <taxon>Basidiomycota</taxon>
        <taxon>Agaricomycotina</taxon>
        <taxon>Agaricomycetes</taxon>
        <taxon>Polyporales</taxon>
        <taxon>Fomitopsis</taxon>
    </lineage>
</organism>
<feature type="region of interest" description="Disordered" evidence="1">
    <location>
        <begin position="349"/>
        <end position="462"/>
    </location>
</feature>
<feature type="region of interest" description="Disordered" evidence="1">
    <location>
        <begin position="279"/>
        <end position="336"/>
    </location>
</feature>
<dbReference type="EMBL" id="KE504189">
    <property type="protein sequence ID" value="EPS96391.1"/>
    <property type="molecule type" value="Genomic_DNA"/>
</dbReference>
<name>S8DT11_FOMSC</name>
<feature type="compositionally biased region" description="Low complexity" evidence="1">
    <location>
        <begin position="933"/>
        <end position="942"/>
    </location>
</feature>
<dbReference type="AlphaFoldDB" id="S8DT11"/>
<proteinExistence type="predicted"/>
<feature type="compositionally biased region" description="Acidic residues" evidence="1">
    <location>
        <begin position="284"/>
        <end position="295"/>
    </location>
</feature>
<feature type="compositionally biased region" description="Acidic residues" evidence="1">
    <location>
        <begin position="630"/>
        <end position="643"/>
    </location>
</feature>
<gene>
    <name evidence="3" type="ORF">FOMPIDRAFT_1062249</name>
</gene>
<evidence type="ECO:0000256" key="1">
    <source>
        <dbReference type="SAM" id="MobiDB-lite"/>
    </source>
</evidence>
<feature type="compositionally biased region" description="Basic and acidic residues" evidence="1">
    <location>
        <begin position="507"/>
        <end position="519"/>
    </location>
</feature>
<dbReference type="InParanoid" id="S8DT11"/>
<dbReference type="SUPFAM" id="SSF49879">
    <property type="entry name" value="SMAD/FHA domain"/>
    <property type="match status" value="1"/>
</dbReference>